<feature type="transmembrane region" description="Helical" evidence="7">
    <location>
        <begin position="148"/>
        <end position="169"/>
    </location>
</feature>
<evidence type="ECO:0000256" key="3">
    <source>
        <dbReference type="ARBA" id="ARBA00022475"/>
    </source>
</evidence>
<sequence length="495" mass="53961">MIRDYERSPIVTTKPYNKVLIATLLLAGAFITILNQTLMITAIPPIMEEMNITANTAQWLTTVFMLVNGIMIPISAFLLERFTTRQLFISAMSIFSVGTIIGGFAPNFGVLLIGRVIQSAGAGVMMPLMQTVFLMIFPVNKRGAAMGYIGLVISFAPAIGPALSGWITASYSWRLLFWAMLPLAIMIIAVAHFVMKNVTELTFPKVDPISIILSTIGFGGLLYAFTSAGNIGWSSMRTIVVLIVGVVALTVFILRQLRLSQPMLEFRVFKDKTFTITTIIGMMMFLGLIGSETLIPLYMQNMRDFTAFESGLVLLPGAVITAFMSPITGRIFDKIGARLLAIVGLTIVTGATLGFSFLDTSTTITFLTVIYAIRMFGLSMVMMPVTTAGLNQMPKHLIPHGAAMNNTMRQIAASIGTAILVTVMTTTAQTAQQQPSIARPDIHGVNIAFLVILVLSIFALGLSFFVKKNAPEQEYKKTNEAPIRNNRNEPKSVNA</sequence>
<reference evidence="9 10" key="1">
    <citation type="submission" date="2019-11" db="EMBL/GenBank/DDBJ databases">
        <title>Genome sequences of 17 halophilic strains isolated from different environments.</title>
        <authorList>
            <person name="Furrow R.E."/>
        </authorList>
    </citation>
    <scope>NUCLEOTIDE SEQUENCE [LARGE SCALE GENOMIC DNA]</scope>
    <source>
        <strain evidence="9 10">22506_14_FS</strain>
    </source>
</reference>
<proteinExistence type="predicted"/>
<evidence type="ECO:0000259" key="8">
    <source>
        <dbReference type="PROSITE" id="PS50850"/>
    </source>
</evidence>
<feature type="transmembrane region" description="Helical" evidence="7">
    <location>
        <begin position="305"/>
        <end position="327"/>
    </location>
</feature>
<dbReference type="InterPro" id="IPR020846">
    <property type="entry name" value="MFS_dom"/>
</dbReference>
<evidence type="ECO:0000256" key="7">
    <source>
        <dbReference type="SAM" id="Phobius"/>
    </source>
</evidence>
<feature type="transmembrane region" description="Helical" evidence="7">
    <location>
        <begin position="20"/>
        <end position="47"/>
    </location>
</feature>
<keyword evidence="5 7" id="KW-1133">Transmembrane helix</keyword>
<dbReference type="PANTHER" id="PTHR42718">
    <property type="entry name" value="MAJOR FACILITATOR SUPERFAMILY MULTIDRUG TRANSPORTER MFSC"/>
    <property type="match status" value="1"/>
</dbReference>
<evidence type="ECO:0000313" key="9">
    <source>
        <dbReference type="EMBL" id="MYL65016.1"/>
    </source>
</evidence>
<feature type="transmembrane region" description="Helical" evidence="7">
    <location>
        <begin position="117"/>
        <end position="136"/>
    </location>
</feature>
<keyword evidence="2" id="KW-0813">Transport</keyword>
<feature type="transmembrane region" description="Helical" evidence="7">
    <location>
        <begin position="274"/>
        <end position="299"/>
    </location>
</feature>
<gene>
    <name evidence="9" type="ORF">GLW07_16785</name>
</gene>
<accession>A0A845F2V8</accession>
<feature type="transmembrane region" description="Helical" evidence="7">
    <location>
        <begin position="339"/>
        <end position="358"/>
    </location>
</feature>
<name>A0A845F2V8_9BACL</name>
<evidence type="ECO:0000256" key="1">
    <source>
        <dbReference type="ARBA" id="ARBA00004651"/>
    </source>
</evidence>
<feature type="transmembrane region" description="Helical" evidence="7">
    <location>
        <begin position="231"/>
        <end position="254"/>
    </location>
</feature>
<feature type="transmembrane region" description="Helical" evidence="7">
    <location>
        <begin position="59"/>
        <end position="79"/>
    </location>
</feature>
<dbReference type="SUPFAM" id="SSF103473">
    <property type="entry name" value="MFS general substrate transporter"/>
    <property type="match status" value="1"/>
</dbReference>
<keyword evidence="6 7" id="KW-0472">Membrane</keyword>
<dbReference type="InterPro" id="IPR004638">
    <property type="entry name" value="EmrB-like"/>
</dbReference>
<feature type="transmembrane region" description="Helical" evidence="7">
    <location>
        <begin position="443"/>
        <end position="466"/>
    </location>
</feature>
<comment type="subcellular location">
    <subcellularLocation>
        <location evidence="1">Cell membrane</location>
        <topology evidence="1">Multi-pass membrane protein</topology>
    </subcellularLocation>
</comment>
<evidence type="ECO:0000256" key="2">
    <source>
        <dbReference type="ARBA" id="ARBA00022448"/>
    </source>
</evidence>
<evidence type="ECO:0000256" key="6">
    <source>
        <dbReference type="ARBA" id="ARBA00023136"/>
    </source>
</evidence>
<evidence type="ECO:0000256" key="4">
    <source>
        <dbReference type="ARBA" id="ARBA00022692"/>
    </source>
</evidence>
<protein>
    <submittedName>
        <fullName evidence="9">DHA2 family efflux MFS transporter permease subunit</fullName>
    </submittedName>
</protein>
<dbReference type="PANTHER" id="PTHR42718:SF24">
    <property type="entry name" value="MAJOR FACILITATOR SUPERFAMILY (MFS) PROFILE DOMAIN-CONTAINING PROTEIN"/>
    <property type="match status" value="1"/>
</dbReference>
<feature type="transmembrane region" description="Helical" evidence="7">
    <location>
        <begin position="411"/>
        <end position="431"/>
    </location>
</feature>
<dbReference type="AlphaFoldDB" id="A0A845F2V8"/>
<dbReference type="Gene3D" id="1.20.1250.20">
    <property type="entry name" value="MFS general substrate transporter like domains"/>
    <property type="match status" value="1"/>
</dbReference>
<dbReference type="PRINTS" id="PR01036">
    <property type="entry name" value="TCRTETB"/>
</dbReference>
<evidence type="ECO:0000313" key="10">
    <source>
        <dbReference type="Proteomes" id="UP000447833"/>
    </source>
</evidence>
<keyword evidence="3" id="KW-1003">Cell membrane</keyword>
<evidence type="ECO:0000256" key="5">
    <source>
        <dbReference type="ARBA" id="ARBA00022989"/>
    </source>
</evidence>
<feature type="transmembrane region" description="Helical" evidence="7">
    <location>
        <begin position="364"/>
        <end position="390"/>
    </location>
</feature>
<dbReference type="PROSITE" id="PS50850">
    <property type="entry name" value="MFS"/>
    <property type="match status" value="1"/>
</dbReference>
<dbReference type="GO" id="GO:0005886">
    <property type="term" value="C:plasma membrane"/>
    <property type="evidence" value="ECO:0007669"/>
    <property type="project" value="UniProtKB-SubCell"/>
</dbReference>
<comment type="caution">
    <text evidence="9">The sequence shown here is derived from an EMBL/GenBank/DDBJ whole genome shotgun (WGS) entry which is preliminary data.</text>
</comment>
<keyword evidence="4 7" id="KW-0812">Transmembrane</keyword>
<dbReference type="Pfam" id="PF07690">
    <property type="entry name" value="MFS_1"/>
    <property type="match status" value="1"/>
</dbReference>
<dbReference type="CDD" id="cd17503">
    <property type="entry name" value="MFS_LmrB_MDR_like"/>
    <property type="match status" value="1"/>
</dbReference>
<feature type="transmembrane region" description="Helical" evidence="7">
    <location>
        <begin position="86"/>
        <end position="105"/>
    </location>
</feature>
<feature type="transmembrane region" description="Helical" evidence="7">
    <location>
        <begin position="206"/>
        <end position="225"/>
    </location>
</feature>
<organism evidence="9 10">
    <name type="scientific">Guptibacillus hwajinpoensis</name>
    <dbReference type="NCBI Taxonomy" id="208199"/>
    <lineage>
        <taxon>Bacteria</taxon>
        <taxon>Bacillati</taxon>
        <taxon>Bacillota</taxon>
        <taxon>Bacilli</taxon>
        <taxon>Bacillales</taxon>
        <taxon>Guptibacillaceae</taxon>
        <taxon>Guptibacillus</taxon>
    </lineage>
</organism>
<dbReference type="Gene3D" id="1.20.1720.10">
    <property type="entry name" value="Multidrug resistance protein D"/>
    <property type="match status" value="1"/>
</dbReference>
<dbReference type="InterPro" id="IPR036259">
    <property type="entry name" value="MFS_trans_sf"/>
</dbReference>
<dbReference type="NCBIfam" id="TIGR00711">
    <property type="entry name" value="efflux_EmrB"/>
    <property type="match status" value="1"/>
</dbReference>
<feature type="domain" description="Major facilitator superfamily (MFS) profile" evidence="8">
    <location>
        <begin position="21"/>
        <end position="471"/>
    </location>
</feature>
<dbReference type="EMBL" id="WMEY01000005">
    <property type="protein sequence ID" value="MYL65016.1"/>
    <property type="molecule type" value="Genomic_DNA"/>
</dbReference>
<dbReference type="Proteomes" id="UP000447833">
    <property type="component" value="Unassembled WGS sequence"/>
</dbReference>
<dbReference type="GO" id="GO:0022857">
    <property type="term" value="F:transmembrane transporter activity"/>
    <property type="evidence" value="ECO:0007669"/>
    <property type="project" value="InterPro"/>
</dbReference>
<dbReference type="InterPro" id="IPR011701">
    <property type="entry name" value="MFS"/>
</dbReference>
<feature type="transmembrane region" description="Helical" evidence="7">
    <location>
        <begin position="175"/>
        <end position="194"/>
    </location>
</feature>